<keyword evidence="2" id="KW-1185">Reference proteome</keyword>
<dbReference type="EMBL" id="BPLR01011277">
    <property type="protein sequence ID" value="GIY45496.1"/>
    <property type="molecule type" value="Genomic_DNA"/>
</dbReference>
<comment type="caution">
    <text evidence="1">The sequence shown here is derived from an EMBL/GenBank/DDBJ whole genome shotgun (WGS) entry which is preliminary data.</text>
</comment>
<dbReference type="Proteomes" id="UP001054945">
    <property type="component" value="Unassembled WGS sequence"/>
</dbReference>
<protein>
    <submittedName>
        <fullName evidence="1">Uncharacterized protein</fullName>
    </submittedName>
</protein>
<organism evidence="1 2">
    <name type="scientific">Caerostris extrusa</name>
    <name type="common">Bark spider</name>
    <name type="synonym">Caerostris bankana</name>
    <dbReference type="NCBI Taxonomy" id="172846"/>
    <lineage>
        <taxon>Eukaryota</taxon>
        <taxon>Metazoa</taxon>
        <taxon>Ecdysozoa</taxon>
        <taxon>Arthropoda</taxon>
        <taxon>Chelicerata</taxon>
        <taxon>Arachnida</taxon>
        <taxon>Araneae</taxon>
        <taxon>Araneomorphae</taxon>
        <taxon>Entelegynae</taxon>
        <taxon>Araneoidea</taxon>
        <taxon>Araneidae</taxon>
        <taxon>Caerostris</taxon>
    </lineage>
</organism>
<accession>A0AAV4TK99</accession>
<gene>
    <name evidence="1" type="ORF">CEXT_498711</name>
</gene>
<name>A0AAV4TK99_CAEEX</name>
<evidence type="ECO:0000313" key="2">
    <source>
        <dbReference type="Proteomes" id="UP001054945"/>
    </source>
</evidence>
<proteinExistence type="predicted"/>
<evidence type="ECO:0000313" key="1">
    <source>
        <dbReference type="EMBL" id="GIY45496.1"/>
    </source>
</evidence>
<dbReference type="AlphaFoldDB" id="A0AAV4TK99"/>
<reference evidence="1 2" key="1">
    <citation type="submission" date="2021-06" db="EMBL/GenBank/DDBJ databases">
        <title>Caerostris extrusa draft genome.</title>
        <authorList>
            <person name="Kono N."/>
            <person name="Arakawa K."/>
        </authorList>
    </citation>
    <scope>NUCLEOTIDE SEQUENCE [LARGE SCALE GENOMIC DNA]</scope>
</reference>
<sequence>MHSRNAQHVGLLHIKAEFYYFYNTGAERTQPQLPKIMHPKQPQFADVANVSLIVSAMMGLCSGDPPSLSRITPVPANVFPDNRPMVALPLGAAFQDQRLFSPSLWWTETMVSVS</sequence>